<feature type="compositionally biased region" description="Basic and acidic residues" evidence="12">
    <location>
        <begin position="151"/>
        <end position="170"/>
    </location>
</feature>
<keyword evidence="4" id="KW-0816">Tricarboxylic acid cycle</keyword>
<dbReference type="InterPro" id="IPR011603">
    <property type="entry name" value="2oxoglutarate_DH_E1"/>
</dbReference>
<dbReference type="InterPro" id="IPR023213">
    <property type="entry name" value="CAT-like_dom_sf"/>
</dbReference>
<evidence type="ECO:0000313" key="15">
    <source>
        <dbReference type="Proteomes" id="UP000249432"/>
    </source>
</evidence>
<feature type="domain" description="Transketolase-like pyrimidine-binding" evidence="13">
    <location>
        <begin position="953"/>
        <end position="1149"/>
    </location>
</feature>
<keyword evidence="6" id="KW-0460">Magnesium</keyword>
<dbReference type="GO" id="GO:0005829">
    <property type="term" value="C:cytosol"/>
    <property type="evidence" value="ECO:0007669"/>
    <property type="project" value="TreeGrafter"/>
</dbReference>
<keyword evidence="8" id="KW-0786">Thiamine pyrophosphate</keyword>
<dbReference type="InterPro" id="IPR042179">
    <property type="entry name" value="KGD_C_sf"/>
</dbReference>
<dbReference type="PANTHER" id="PTHR23152">
    <property type="entry name" value="2-OXOGLUTARATE DEHYDROGENASE"/>
    <property type="match status" value="1"/>
</dbReference>
<dbReference type="Pfam" id="PF00198">
    <property type="entry name" value="2-oxoacid_dh"/>
    <property type="match status" value="1"/>
</dbReference>
<evidence type="ECO:0000256" key="11">
    <source>
        <dbReference type="ARBA" id="ARBA00052761"/>
    </source>
</evidence>
<evidence type="ECO:0000259" key="13">
    <source>
        <dbReference type="SMART" id="SM00861"/>
    </source>
</evidence>
<protein>
    <submittedName>
        <fullName evidence="14">Multifunctional oxoglutarate decarboxylase/oxoglutarate dehydrogenase thiamine pyrophosphate-binding subunit/dihydrolipoyllysine-residue succinyltransferase subunit</fullName>
        <ecNumber evidence="14">4.1.1.71</ecNumber>
    </submittedName>
</protein>
<comment type="catalytic activity">
    <reaction evidence="10">
        <text>N(6)-[(R)-lipoyl]-L-lysyl-[protein] + 2-oxoglutarate + H(+) = N(6)-[(R)-S(8)-succinyldihydrolipoyl]-L-lysyl-[protein] + CO2</text>
        <dbReference type="Rhea" id="RHEA:12188"/>
        <dbReference type="Rhea" id="RHEA-COMP:10474"/>
        <dbReference type="Rhea" id="RHEA-COMP:20092"/>
        <dbReference type="ChEBI" id="CHEBI:15378"/>
        <dbReference type="ChEBI" id="CHEBI:16526"/>
        <dbReference type="ChEBI" id="CHEBI:16810"/>
        <dbReference type="ChEBI" id="CHEBI:83099"/>
        <dbReference type="ChEBI" id="CHEBI:83120"/>
        <dbReference type="EC" id="1.2.4.2"/>
    </reaction>
</comment>
<dbReference type="GO" id="GO:0004591">
    <property type="term" value="F:oxoglutarate dehydrogenase (succinyl-transferring) activity"/>
    <property type="evidence" value="ECO:0007669"/>
    <property type="project" value="UniProtKB-EC"/>
</dbReference>
<dbReference type="EMBL" id="QFRA01000009">
    <property type="protein sequence ID" value="PZR05049.1"/>
    <property type="molecule type" value="Genomic_DNA"/>
</dbReference>
<dbReference type="SUPFAM" id="SSF52518">
    <property type="entry name" value="Thiamin diphosphate-binding fold (THDP-binding)"/>
    <property type="match status" value="2"/>
</dbReference>
<dbReference type="Pfam" id="PF16078">
    <property type="entry name" value="2-oxogl_dehyd_N"/>
    <property type="match status" value="1"/>
</dbReference>
<evidence type="ECO:0000256" key="5">
    <source>
        <dbReference type="ARBA" id="ARBA00022723"/>
    </source>
</evidence>
<dbReference type="PANTHER" id="PTHR23152:SF4">
    <property type="entry name" value="2-OXOADIPATE DEHYDROGENASE COMPLEX COMPONENT E1"/>
    <property type="match status" value="1"/>
</dbReference>
<dbReference type="NCBIfam" id="TIGR00239">
    <property type="entry name" value="2oxo_dh_E1"/>
    <property type="match status" value="1"/>
</dbReference>
<reference evidence="14 15" key="1">
    <citation type="submission" date="2017-08" db="EMBL/GenBank/DDBJ databases">
        <title>Infants hospitalized years apart are colonized by the same room-sourced microbial strains.</title>
        <authorList>
            <person name="Brooks B."/>
            <person name="Olm M.R."/>
            <person name="Firek B.A."/>
            <person name="Baker R."/>
            <person name="Thomas B.C."/>
            <person name="Morowitz M.J."/>
            <person name="Banfield J.F."/>
        </authorList>
    </citation>
    <scope>NUCLEOTIDE SEQUENCE [LARGE SCALE GENOMIC DNA]</scope>
    <source>
        <strain evidence="14">S2_003_000_R1_3</strain>
    </source>
</reference>
<evidence type="ECO:0000256" key="6">
    <source>
        <dbReference type="ARBA" id="ARBA00022842"/>
    </source>
</evidence>
<organism evidence="14 15">
    <name type="scientific">Corynebacterium kroppenstedtii</name>
    <dbReference type="NCBI Taxonomy" id="161879"/>
    <lineage>
        <taxon>Bacteria</taxon>
        <taxon>Bacillati</taxon>
        <taxon>Actinomycetota</taxon>
        <taxon>Actinomycetes</taxon>
        <taxon>Mycobacteriales</taxon>
        <taxon>Corynebacteriaceae</taxon>
        <taxon>Corynebacterium</taxon>
    </lineage>
</organism>
<dbReference type="GO" id="GO:0008683">
    <property type="term" value="F:2-oxoglutarate decarboxylase activity"/>
    <property type="evidence" value="ECO:0007669"/>
    <property type="project" value="UniProtKB-EC"/>
</dbReference>
<dbReference type="EC" id="4.1.1.71" evidence="14"/>
<dbReference type="GO" id="GO:0030976">
    <property type="term" value="F:thiamine pyrophosphate binding"/>
    <property type="evidence" value="ECO:0007669"/>
    <property type="project" value="InterPro"/>
</dbReference>
<evidence type="ECO:0000256" key="1">
    <source>
        <dbReference type="ARBA" id="ARBA00001946"/>
    </source>
</evidence>
<feature type="compositionally biased region" description="Basic and acidic residues" evidence="12">
    <location>
        <begin position="88"/>
        <end position="99"/>
    </location>
</feature>
<dbReference type="Gene3D" id="3.40.50.11610">
    <property type="entry name" value="Multifunctional 2-oxoglutarate metabolism enzyme, C-terminal domain"/>
    <property type="match status" value="1"/>
</dbReference>
<evidence type="ECO:0000256" key="3">
    <source>
        <dbReference type="ARBA" id="ARBA00004813"/>
    </source>
</evidence>
<dbReference type="Pfam" id="PF16870">
    <property type="entry name" value="OxoGdeHyase_C"/>
    <property type="match status" value="1"/>
</dbReference>
<comment type="cofactor">
    <cofactor evidence="1">
        <name>Mg(2+)</name>
        <dbReference type="ChEBI" id="CHEBI:18420"/>
    </cofactor>
</comment>
<dbReference type="Pfam" id="PF00676">
    <property type="entry name" value="E1_dh"/>
    <property type="match status" value="1"/>
</dbReference>
<evidence type="ECO:0000256" key="9">
    <source>
        <dbReference type="ARBA" id="ARBA00023268"/>
    </source>
</evidence>
<dbReference type="Proteomes" id="UP000249432">
    <property type="component" value="Unassembled WGS sequence"/>
</dbReference>
<dbReference type="InterPro" id="IPR031717">
    <property type="entry name" value="ODO-1/KGD_C"/>
</dbReference>
<dbReference type="NCBIfam" id="NF006914">
    <property type="entry name" value="PRK09404.1"/>
    <property type="match status" value="1"/>
</dbReference>
<comment type="catalytic activity">
    <reaction evidence="11">
        <text>N(6)-[(R)-dihydrolipoyl]-L-lysyl-[protein] + succinyl-CoA = N(6)-[(R)-S(8)-succinyldihydrolipoyl]-L-lysyl-[protein] + CoA</text>
        <dbReference type="Rhea" id="RHEA:15213"/>
        <dbReference type="Rhea" id="RHEA-COMP:10475"/>
        <dbReference type="Rhea" id="RHEA-COMP:20092"/>
        <dbReference type="ChEBI" id="CHEBI:57287"/>
        <dbReference type="ChEBI" id="CHEBI:57292"/>
        <dbReference type="ChEBI" id="CHEBI:83100"/>
        <dbReference type="ChEBI" id="CHEBI:83120"/>
        <dbReference type="EC" id="2.3.1.61"/>
    </reaction>
</comment>
<dbReference type="GO" id="GO:0000287">
    <property type="term" value="F:magnesium ion binding"/>
    <property type="evidence" value="ECO:0007669"/>
    <property type="project" value="UniProtKB-ARBA"/>
</dbReference>
<dbReference type="InterPro" id="IPR032106">
    <property type="entry name" value="2-oxogl_dehyd_N"/>
</dbReference>
<dbReference type="GO" id="GO:0045252">
    <property type="term" value="C:oxoglutarate dehydrogenase complex"/>
    <property type="evidence" value="ECO:0007669"/>
    <property type="project" value="TreeGrafter"/>
</dbReference>
<dbReference type="CDD" id="cd02016">
    <property type="entry name" value="TPP_E1_OGDC_like"/>
    <property type="match status" value="1"/>
</dbReference>
<dbReference type="InterPro" id="IPR005475">
    <property type="entry name" value="Transketolase-like_Pyr-bd"/>
</dbReference>
<dbReference type="Pfam" id="PF02779">
    <property type="entry name" value="Transket_pyr"/>
    <property type="match status" value="1"/>
</dbReference>
<dbReference type="GO" id="GO:0006099">
    <property type="term" value="P:tricarboxylic acid cycle"/>
    <property type="evidence" value="ECO:0007669"/>
    <property type="project" value="UniProtKB-UniPathway"/>
</dbReference>
<dbReference type="InterPro" id="IPR029061">
    <property type="entry name" value="THDP-binding"/>
</dbReference>
<dbReference type="SUPFAM" id="SSF52777">
    <property type="entry name" value="CoA-dependent acyltransferases"/>
    <property type="match status" value="1"/>
</dbReference>
<feature type="compositionally biased region" description="Basic and acidic residues" evidence="12">
    <location>
        <begin position="107"/>
        <end position="121"/>
    </location>
</feature>
<dbReference type="InterPro" id="IPR001078">
    <property type="entry name" value="2-oxoacid_DH_actylTfrase"/>
</dbReference>
<evidence type="ECO:0000256" key="4">
    <source>
        <dbReference type="ARBA" id="ARBA00022532"/>
    </source>
</evidence>
<name>A0A2W5SPG3_9CORY</name>
<evidence type="ECO:0000313" key="14">
    <source>
        <dbReference type="EMBL" id="PZR05049.1"/>
    </source>
</evidence>
<keyword evidence="9" id="KW-0511">Multifunctional enzyme</keyword>
<comment type="cofactor">
    <cofactor evidence="2">
        <name>thiamine diphosphate</name>
        <dbReference type="ChEBI" id="CHEBI:58937"/>
    </cofactor>
</comment>
<gene>
    <name evidence="14" type="primary">kgd</name>
    <name evidence="14" type="ORF">DI525_05145</name>
</gene>
<dbReference type="NCBIfam" id="NF008907">
    <property type="entry name" value="PRK12270.1"/>
    <property type="match status" value="1"/>
</dbReference>
<evidence type="ECO:0000256" key="2">
    <source>
        <dbReference type="ARBA" id="ARBA00001964"/>
    </source>
</evidence>
<evidence type="ECO:0000256" key="10">
    <source>
        <dbReference type="ARBA" id="ARBA00051911"/>
    </source>
</evidence>
<dbReference type="Gene3D" id="1.10.287.1150">
    <property type="entry name" value="TPP helical domain"/>
    <property type="match status" value="1"/>
</dbReference>
<evidence type="ECO:0000256" key="8">
    <source>
        <dbReference type="ARBA" id="ARBA00023052"/>
    </source>
</evidence>
<comment type="caution">
    <text evidence="14">The sequence shown here is derived from an EMBL/GenBank/DDBJ whole genome shotgun (WGS) entry which is preliminary data.</text>
</comment>
<dbReference type="Gene3D" id="3.30.559.10">
    <property type="entry name" value="Chloramphenicol acetyltransferase-like domain"/>
    <property type="match status" value="1"/>
</dbReference>
<dbReference type="InterPro" id="IPR001017">
    <property type="entry name" value="DH_E1"/>
</dbReference>
<proteinExistence type="predicted"/>
<dbReference type="RefSeq" id="WP_303734705.1">
    <property type="nucleotide sequence ID" value="NZ_QFRA01000009.1"/>
</dbReference>
<keyword evidence="7" id="KW-0560">Oxidoreductase</keyword>
<dbReference type="SMART" id="SM00861">
    <property type="entry name" value="Transket_pyr"/>
    <property type="match status" value="1"/>
</dbReference>
<dbReference type="Gene3D" id="3.40.50.12470">
    <property type="match status" value="1"/>
</dbReference>
<dbReference type="UniPathway" id="UPA00223">
    <property type="reaction ID" value="UER00997"/>
</dbReference>
<dbReference type="GO" id="GO:0004149">
    <property type="term" value="F:dihydrolipoyllysine-residue succinyltransferase activity"/>
    <property type="evidence" value="ECO:0007669"/>
    <property type="project" value="UniProtKB-EC"/>
</dbReference>
<keyword evidence="14" id="KW-0456">Lyase</keyword>
<comment type="pathway">
    <text evidence="3">Carbohydrate metabolism; tricarboxylic acid cycle; succinyl-CoA from 2-oxoglutarate (dehydrogenase route): step 1/1.</text>
</comment>
<feature type="region of interest" description="Disordered" evidence="12">
    <location>
        <begin position="30"/>
        <end position="187"/>
    </location>
</feature>
<accession>A0A2W5SPG3</accession>
<sequence>MRRAPAVNSDNSFGQNQWLVDDMYQQFTKDPESVDKEWREFFEKNGAPESSAGTEPSGAHKATNSNTATKKSDTASSTSGEAKTIKGKRAEHQAAEKKPSQQNAAEKTADRTKSHIEEPSAHARNTNQASAPAAAKPARHDEPKVHKRAQVQRELRAKKEAPSQKRDHVDIPSSLPEAGSKKIRGPQKAIAKNMDISLEIPTATSVRDMPARLMFENRAMINEQLKRTRGGKISFTHIIGYALVKAVLAHPSMNNRYEVFDGKPTIVTPQHINLGLAIDMTNKDGSRNLVVASIPAAETLSFSEFVDAYQDIVVRARNGKLTMKDFQGVTISLTNPGGIGTRHSIPRLTKGQGTIVGVGSMDYPAEFQGASEDRLAELGVGKLITITSTYDHRIIQGAESGEFLRELGRLLINDEFWDDIFKSLKIPYVPFRWEQDLPNIGVDKNTRVMQLIEAYRSRGHLIADTDPLQWHQPGLPIPDHRDLDFATHGLTLWDLDRRFHVGGFAGQEVMTLREVLSTLRSAYTLKVGYEYNHILDRDERLWLEERIEAGQPKPSRAEQKYILQKLNAAEAFENFLQTKYVGQKRFSLEGAESLIPLMDAAIDTAAAQGLDEVVIGMAHRGRLNVLANVVGKPFSQIFTEFEGNIDPASPGGSGDVKYHLGETGHFISMFNDGEVDVTLTANPSHLEAVNPVAEGIARAKQDILDRGNEGFSVMPILVHGDAAMTGLGIMQETVNLSQLRGYTVGGTVHIAVNNQIGFTTTPDSGRSSQYATDLAKAFGCPVFHVNGNDPEAVVWVAKLAVEYRRQFGKDVFIDLICYRRRGHNEADDPSMTQPEMYQIIDNKPTVRDIYTRSLVGRGDLSEDEVEIVKRDFREQLETVFNDVRAAEKGGKPAEQSGITSAQELPRGLDTSITKEEVATIGDVFTNPPEGFNLHPRVAPLAKKRGEMSRNGKIDWGFGELLALGSLAREGKLVRLAGEDTRRGTFTQRHAVYIDAENSDEYNPLQKLAQDGDNGGRFLVYNSALTEFAGMGYEYGYSVGNPHAVVAWEAQFGDFANGAQTIIDEYVSSGEAKWGQQSGLILLLPHGYEGMGPDHSSMRIERYLQLCAEGSMTVAQPSTPANYFHLLRRHALGDLRRPLIVATPKSMLRNKMATSSVEDFTKVKRFHSVINDPNFVDADGNAIGDTSKVKKILLVSGKLYWDLEKRRQKDGRDDLAIIRLEMLHPVPFRRLKEAFDMYPNATELRFCQDEPANQGPWPFLALHLPELVPDMLPMRRVSRRAQSSTATGVSKVHQIEEKQLIEEAFAD</sequence>
<dbReference type="Gene3D" id="3.40.50.970">
    <property type="match status" value="1"/>
</dbReference>
<feature type="compositionally biased region" description="Basic and acidic residues" evidence="12">
    <location>
        <begin position="30"/>
        <end position="43"/>
    </location>
</feature>
<keyword evidence="14" id="KW-0808">Transferase</keyword>
<evidence type="ECO:0000256" key="12">
    <source>
        <dbReference type="SAM" id="MobiDB-lite"/>
    </source>
</evidence>
<evidence type="ECO:0000256" key="7">
    <source>
        <dbReference type="ARBA" id="ARBA00023002"/>
    </source>
</evidence>
<keyword evidence="5" id="KW-0479">Metal-binding</keyword>